<reference evidence="4" key="1">
    <citation type="journal article" date="2021" name="Syst. Appl. Microbiol.">
        <title>Roseomonas hellenica sp. nov., isolated from roots of wild-growing Alkanna tinctoria.</title>
        <authorList>
            <person name="Rat A."/>
            <person name="Naranjo H.D."/>
            <person name="Lebbe L."/>
            <person name="Cnockaert M."/>
            <person name="Krigas N."/>
            <person name="Grigoriadou K."/>
            <person name="Maloupa E."/>
            <person name="Willems A."/>
        </authorList>
    </citation>
    <scope>NUCLEOTIDE SEQUENCE [LARGE SCALE GENOMIC DNA]</scope>
    <source>
        <strain evidence="4">LMG 31523</strain>
    </source>
</reference>
<feature type="domain" description="Response regulatory" evidence="2">
    <location>
        <begin position="11"/>
        <end position="120"/>
    </location>
</feature>
<name>A0ABS5EW02_9PROT</name>
<comment type="caution">
    <text evidence="3">The sequence shown here is derived from an EMBL/GenBank/DDBJ whole genome shotgun (WGS) entry which is preliminary data.</text>
</comment>
<dbReference type="SUPFAM" id="SSF52172">
    <property type="entry name" value="CheY-like"/>
    <property type="match status" value="1"/>
</dbReference>
<dbReference type="InterPro" id="IPR001789">
    <property type="entry name" value="Sig_transdc_resp-reg_receiver"/>
</dbReference>
<keyword evidence="4" id="KW-1185">Reference proteome</keyword>
<dbReference type="InterPro" id="IPR011006">
    <property type="entry name" value="CheY-like_superfamily"/>
</dbReference>
<sequence length="120" mass="12828">MQPVVELAGRHVLIVEDEYLIAQEMVGLFRAAGAEVVGPVATVQGALELVEKAERLDGAVIDINLRGEMAYPVADALVKRGVPVVFATGYDVNALPARYDGLPACEKPVDVRRVARALFG</sequence>
<evidence type="ECO:0000256" key="1">
    <source>
        <dbReference type="PROSITE-ProRule" id="PRU00169"/>
    </source>
</evidence>
<keyword evidence="1" id="KW-0597">Phosphoprotein</keyword>
<protein>
    <submittedName>
        <fullName evidence="3">Response regulator</fullName>
    </submittedName>
</protein>
<organism evidence="3 4">
    <name type="scientific">Plastoroseomonas hellenica</name>
    <dbReference type="NCBI Taxonomy" id="2687306"/>
    <lineage>
        <taxon>Bacteria</taxon>
        <taxon>Pseudomonadati</taxon>
        <taxon>Pseudomonadota</taxon>
        <taxon>Alphaproteobacteria</taxon>
        <taxon>Acetobacterales</taxon>
        <taxon>Acetobacteraceae</taxon>
        <taxon>Plastoroseomonas</taxon>
    </lineage>
</organism>
<proteinExistence type="predicted"/>
<dbReference type="Gene3D" id="3.40.50.2300">
    <property type="match status" value="1"/>
</dbReference>
<evidence type="ECO:0000313" key="4">
    <source>
        <dbReference type="Proteomes" id="UP001196870"/>
    </source>
</evidence>
<gene>
    <name evidence="3" type="ORF">GXW71_08935</name>
</gene>
<evidence type="ECO:0000313" key="3">
    <source>
        <dbReference type="EMBL" id="MBR0664477.1"/>
    </source>
</evidence>
<dbReference type="Proteomes" id="UP001196870">
    <property type="component" value="Unassembled WGS sequence"/>
</dbReference>
<dbReference type="EMBL" id="JAAGBB010000008">
    <property type="protein sequence ID" value="MBR0664477.1"/>
    <property type="molecule type" value="Genomic_DNA"/>
</dbReference>
<accession>A0ABS5EW02</accession>
<dbReference type="Pfam" id="PF00072">
    <property type="entry name" value="Response_reg"/>
    <property type="match status" value="1"/>
</dbReference>
<dbReference type="PROSITE" id="PS50110">
    <property type="entry name" value="RESPONSE_REGULATORY"/>
    <property type="match status" value="1"/>
</dbReference>
<evidence type="ECO:0000259" key="2">
    <source>
        <dbReference type="PROSITE" id="PS50110"/>
    </source>
</evidence>
<feature type="modified residue" description="4-aspartylphosphate" evidence="1">
    <location>
        <position position="62"/>
    </location>
</feature>